<evidence type="ECO:0000256" key="7">
    <source>
        <dbReference type="ARBA" id="ARBA00022833"/>
    </source>
</evidence>
<protein>
    <submittedName>
        <fullName evidence="15">C2H2-type domain-containing protein</fullName>
    </submittedName>
</protein>
<dbReference type="InterPro" id="IPR013087">
    <property type="entry name" value="Znf_C2H2_type"/>
</dbReference>
<proteinExistence type="inferred from homology"/>
<evidence type="ECO:0000313" key="16">
    <source>
        <dbReference type="Proteomes" id="UP000001940"/>
    </source>
</evidence>
<dbReference type="eggNOG" id="KOG1721">
    <property type="taxonomic scope" value="Eukaryota"/>
</dbReference>
<dbReference type="WormBase" id="ZK337.2">
    <property type="protein sequence ID" value="CE30572"/>
    <property type="gene ID" value="WBGene00013970"/>
    <property type="gene designation" value="klu-1"/>
</dbReference>
<dbReference type="Bgee" id="WBGene00013970">
    <property type="expression patterns" value="Expressed in larva and 3 other cell types or tissues"/>
</dbReference>
<dbReference type="PaxDb" id="6239-ZK337.2"/>
<evidence type="ECO:0000256" key="1">
    <source>
        <dbReference type="ARBA" id="ARBA00003767"/>
    </source>
</evidence>
<dbReference type="UCSC" id="ZK337.2">
    <property type="organism name" value="c. elegans"/>
</dbReference>
<dbReference type="PANTHER" id="PTHR23235:SF161">
    <property type="entry name" value="C2H2-TYPE DOMAIN-CONTAINING PROTEIN"/>
    <property type="match status" value="1"/>
</dbReference>
<dbReference type="KEGG" id="cel:CELE_ZK337.2"/>
<dbReference type="GO" id="GO:0008270">
    <property type="term" value="F:zinc ion binding"/>
    <property type="evidence" value="ECO:0007669"/>
    <property type="project" value="UniProtKB-KW"/>
</dbReference>
<dbReference type="InParanoid" id="O46016"/>
<organism evidence="15 16">
    <name type="scientific">Caenorhabditis elegans</name>
    <dbReference type="NCBI Taxonomy" id="6239"/>
    <lineage>
        <taxon>Eukaryota</taxon>
        <taxon>Metazoa</taxon>
        <taxon>Ecdysozoa</taxon>
        <taxon>Nematoda</taxon>
        <taxon>Chromadorea</taxon>
        <taxon>Rhabditida</taxon>
        <taxon>Rhabditina</taxon>
        <taxon>Rhabditomorpha</taxon>
        <taxon>Rhabditoidea</taxon>
        <taxon>Rhabditidae</taxon>
        <taxon>Peloderinae</taxon>
        <taxon>Caenorhabditis</taxon>
    </lineage>
</organism>
<evidence type="ECO:0000259" key="14">
    <source>
        <dbReference type="PROSITE" id="PS50157"/>
    </source>
</evidence>
<dbReference type="PIR" id="T27830">
    <property type="entry name" value="T27830"/>
</dbReference>
<keyword evidence="6 12" id="KW-0863">Zinc-finger</keyword>
<dbReference type="SUPFAM" id="SSF57667">
    <property type="entry name" value="beta-beta-alpha zinc fingers"/>
    <property type="match status" value="2"/>
</dbReference>
<accession>O46016</accession>
<dbReference type="CTD" id="173366"/>
<evidence type="ECO:0000256" key="13">
    <source>
        <dbReference type="SAM" id="MobiDB-lite"/>
    </source>
</evidence>
<dbReference type="SMART" id="SM00355">
    <property type="entry name" value="ZnF_C2H2"/>
    <property type="match status" value="4"/>
</dbReference>
<feature type="domain" description="C2H2-type" evidence="14">
    <location>
        <begin position="332"/>
        <end position="355"/>
    </location>
</feature>
<feature type="domain" description="C2H2-type" evidence="14">
    <location>
        <begin position="425"/>
        <end position="452"/>
    </location>
</feature>
<dbReference type="Reactome" id="R-CEL-9843940">
    <property type="pathway name" value="Regulation of endogenous retroelements by KRAB-ZFP proteins"/>
</dbReference>
<dbReference type="PROSITE" id="PS00028">
    <property type="entry name" value="ZINC_FINGER_C2H2_1"/>
    <property type="match status" value="3"/>
</dbReference>
<comment type="subcellular location">
    <subcellularLocation>
        <location evidence="2">Nucleus</location>
    </subcellularLocation>
</comment>
<keyword evidence="7" id="KW-0862">Zinc</keyword>
<evidence type="ECO:0000256" key="6">
    <source>
        <dbReference type="ARBA" id="ARBA00022771"/>
    </source>
</evidence>
<evidence type="ECO:0000313" key="17">
    <source>
        <dbReference type="WormBase" id="ZK337.2"/>
    </source>
</evidence>
<dbReference type="FunFam" id="3.30.160.60:FF:000787">
    <property type="entry name" value="Zinc finger protein 784"/>
    <property type="match status" value="1"/>
</dbReference>
<dbReference type="AlphaFoldDB" id="O46016"/>
<dbReference type="Gene3D" id="3.30.160.60">
    <property type="entry name" value="Classic Zinc Finger"/>
    <property type="match status" value="3"/>
</dbReference>
<keyword evidence="11" id="KW-0539">Nucleus</keyword>
<keyword evidence="8" id="KW-0805">Transcription regulation</keyword>
<dbReference type="FunFam" id="3.30.160.60:FF:000226">
    <property type="entry name" value="Zinc finger protein 236 variant"/>
    <property type="match status" value="1"/>
</dbReference>
<dbReference type="GeneID" id="173366"/>
<dbReference type="Pfam" id="PF00096">
    <property type="entry name" value="zf-C2H2"/>
    <property type="match status" value="3"/>
</dbReference>
<evidence type="ECO:0000256" key="3">
    <source>
        <dbReference type="ARBA" id="ARBA00006991"/>
    </source>
</evidence>
<evidence type="ECO:0000256" key="4">
    <source>
        <dbReference type="ARBA" id="ARBA00022723"/>
    </source>
</evidence>
<dbReference type="OrthoDB" id="10018191at2759"/>
<reference evidence="15 16" key="1">
    <citation type="journal article" date="1998" name="Science">
        <title>Genome sequence of the nematode C. elegans: a platform for investigating biology.</title>
        <authorList>
            <consortium name="The C. elegans sequencing consortium"/>
            <person name="Sulson J.E."/>
            <person name="Waterston R."/>
        </authorList>
    </citation>
    <scope>NUCLEOTIDE SEQUENCE [LARGE SCALE GENOMIC DNA]</scope>
    <source>
        <strain evidence="15 16">Bristol N2</strain>
    </source>
</reference>
<evidence type="ECO:0000256" key="5">
    <source>
        <dbReference type="ARBA" id="ARBA00022737"/>
    </source>
</evidence>
<dbReference type="IntAct" id="O46016">
    <property type="interactions" value="3"/>
</dbReference>
<comment type="function">
    <text evidence="1">May be involved in transcriptional regulation.</text>
</comment>
<dbReference type="GO" id="GO:0000978">
    <property type="term" value="F:RNA polymerase II cis-regulatory region sequence-specific DNA binding"/>
    <property type="evidence" value="ECO:0000318"/>
    <property type="project" value="GO_Central"/>
</dbReference>
<evidence type="ECO:0000256" key="10">
    <source>
        <dbReference type="ARBA" id="ARBA00023163"/>
    </source>
</evidence>
<keyword evidence="16" id="KW-1185">Reference proteome</keyword>
<dbReference type="GO" id="GO:0003700">
    <property type="term" value="F:DNA-binding transcription factor activity"/>
    <property type="evidence" value="ECO:0000318"/>
    <property type="project" value="GO_Central"/>
</dbReference>
<dbReference type="HOGENOM" id="CLU_455178_0_0_1"/>
<evidence type="ECO:0000256" key="2">
    <source>
        <dbReference type="ARBA" id="ARBA00004123"/>
    </source>
</evidence>
<keyword evidence="9" id="KW-0238">DNA-binding</keyword>
<sequence length="543" mass="59350">MSQSDEASVAEPTVVVATPVAVAVTAPATHPRKPPALVISTIACPTIYEQAPSKPASPTMPLSPYEGITADLMQRIQLFSSQFDHARLSPNYATSDLGSSARSSFSSTTSSFLTYRDRSVDFDEAGKELISPFDCDTNCSGTPYSLSTNSGNHFSFEARSVSSLGHSTAHFNQLLAAGAAYELSRERSRSESDMQPTQEDDVRHLNTSTISVPIYAKKPLHKFGGEIKRSSSTPPPTSDEREQVEQRLLLRPSSGMEIKKDLETTNSFVSSWAREQIFAMQNATMYNLLTARSAEDCSTISTPGPLKVFPRSKDDMTFAPRDDSSRAKQMQYPCTLCGQAFAVHDRLAKHIASRHRQRSCTLDDASKVHKCNMCSKSFSRSDMLTRHMRLHTGAKPYSCPTCNQVFSRSDHLSTHLRTHTGEKPYACPMCNYSASRRDMISRHMRTHSLTDDSSISTPISQLSIRSATTSPLPPKIGSTATVEIGSGLLSAFKPILSASSSNLLSVSSPFQSLSLSTPPSPSFAPIVLNRQLSFDVTMRNTTS</sequence>
<dbReference type="PANTHER" id="PTHR23235">
    <property type="entry name" value="KRUEPPEL-LIKE TRANSCRIPTION FACTOR"/>
    <property type="match status" value="1"/>
</dbReference>
<dbReference type="EMBL" id="BX284601">
    <property type="protein sequence ID" value="CAB05008.2"/>
    <property type="molecule type" value="Genomic_DNA"/>
</dbReference>
<evidence type="ECO:0000256" key="12">
    <source>
        <dbReference type="PROSITE-ProRule" id="PRU00042"/>
    </source>
</evidence>
<dbReference type="SMR" id="O46016"/>
<dbReference type="OMA" id="PSNEPFG"/>
<dbReference type="PROSITE" id="PS50157">
    <property type="entry name" value="ZINC_FINGER_C2H2_2"/>
    <property type="match status" value="4"/>
</dbReference>
<name>O46016_CAEEL</name>
<keyword evidence="5" id="KW-0677">Repeat</keyword>
<evidence type="ECO:0000313" key="15">
    <source>
        <dbReference type="EMBL" id="CAB05008.2"/>
    </source>
</evidence>
<gene>
    <name evidence="15 17" type="primary">klu-1</name>
    <name evidence="15" type="ORF">CELE_ZK337.2</name>
    <name evidence="17" type="ORF">ZK337.2</name>
</gene>
<dbReference type="FunCoup" id="O46016">
    <property type="interactions" value="10"/>
</dbReference>
<feature type="domain" description="C2H2-type" evidence="14">
    <location>
        <begin position="369"/>
        <end position="396"/>
    </location>
</feature>
<feature type="domain" description="C2H2-type" evidence="14">
    <location>
        <begin position="397"/>
        <end position="424"/>
    </location>
</feature>
<keyword evidence="4" id="KW-0479">Metal-binding</keyword>
<dbReference type="GO" id="GO:0005634">
    <property type="term" value="C:nucleus"/>
    <property type="evidence" value="ECO:0007669"/>
    <property type="project" value="UniProtKB-SubCell"/>
</dbReference>
<dbReference type="RefSeq" id="NP_493611.2">
    <property type="nucleotide sequence ID" value="NM_061210.5"/>
</dbReference>
<feature type="region of interest" description="Disordered" evidence="13">
    <location>
        <begin position="225"/>
        <end position="245"/>
    </location>
</feature>
<evidence type="ECO:0000256" key="8">
    <source>
        <dbReference type="ARBA" id="ARBA00023015"/>
    </source>
</evidence>
<feature type="region of interest" description="Disordered" evidence="13">
    <location>
        <begin position="185"/>
        <end position="205"/>
    </location>
</feature>
<dbReference type="FunFam" id="3.30.160.60:FF:000395">
    <property type="entry name" value="zinc finger protein 513"/>
    <property type="match status" value="1"/>
</dbReference>
<dbReference type="InterPro" id="IPR036236">
    <property type="entry name" value="Znf_C2H2_sf"/>
</dbReference>
<keyword evidence="10" id="KW-0804">Transcription</keyword>
<dbReference type="GO" id="GO:0006357">
    <property type="term" value="P:regulation of transcription by RNA polymerase II"/>
    <property type="evidence" value="ECO:0000318"/>
    <property type="project" value="GO_Central"/>
</dbReference>
<dbReference type="Proteomes" id="UP000001940">
    <property type="component" value="Chromosome I"/>
</dbReference>
<comment type="similarity">
    <text evidence="3">Belongs to the krueppel C2H2-type zinc-finger protein family.</text>
</comment>
<evidence type="ECO:0000256" key="9">
    <source>
        <dbReference type="ARBA" id="ARBA00023125"/>
    </source>
</evidence>
<evidence type="ECO:0000256" key="11">
    <source>
        <dbReference type="ARBA" id="ARBA00023242"/>
    </source>
</evidence>
<dbReference type="AGR" id="WB:WBGene00013970"/>
<dbReference type="STRING" id="6239.ZK337.2.1"/>